<dbReference type="KEGG" id="fpp:FPB0191_01939"/>
<keyword evidence="1" id="KW-1133">Transmembrane helix</keyword>
<evidence type="ECO:0000313" key="3">
    <source>
        <dbReference type="Proteomes" id="UP000030901"/>
    </source>
</evidence>
<evidence type="ECO:0000313" key="2">
    <source>
        <dbReference type="EMBL" id="AJA45750.1"/>
    </source>
</evidence>
<name>A0A0A7S2H5_FRIPE</name>
<gene>
    <name evidence="2" type="ORF">FPB0191_01939</name>
</gene>
<dbReference type="EMBL" id="CP009056">
    <property type="protein sequence ID" value="AJA45750.1"/>
    <property type="molecule type" value="Genomic_DNA"/>
</dbReference>
<reference evidence="2 3" key="1">
    <citation type="journal article" date="2014" name="Appl. Environ. Microbiol.">
        <title>Gut symbionts from distinct hosts exhibit genotoxic activity via divergent colibactin biosynthetic pathways.</title>
        <authorList>
            <person name="Engel P."/>
            <person name="Vizcaino M.I."/>
            <person name="Crawford J.M."/>
        </authorList>
    </citation>
    <scope>NUCLEOTIDE SEQUENCE [LARGE SCALE GENOMIC DNA]</scope>
    <source>
        <strain evidence="2 3">PEB0191</strain>
    </source>
</reference>
<dbReference type="STRING" id="1267021.FPB0191_01939"/>
<proteinExistence type="predicted"/>
<accession>A0A0A7S2H5</accession>
<dbReference type="RefSeq" id="WP_039105662.1">
    <property type="nucleotide sequence ID" value="NZ_CP009056.1"/>
</dbReference>
<feature type="transmembrane region" description="Helical" evidence="1">
    <location>
        <begin position="23"/>
        <end position="42"/>
    </location>
</feature>
<keyword evidence="3" id="KW-1185">Reference proteome</keyword>
<sequence length="407" mass="47060">MTIDLRELVDKLPYPKPPSKKKWSIFAFVLIILIVLFLLVFLNDTAIKYSTLTWVFIIVFPILIVGLVYGIRLFIYEQRCSYVQAWNEQHDKTEAELIYVAQQYITLIDHIYMVENICNNINDISTTLGMADKLFTFKLPKGEYIPIKYTRIDCFSGELEDRIRQAFAFIFSNFKDALKDIIPSNDVNLIISVNTEVNDHQTIIEKLLEPYKNTIFTNYYFTNKNEGLFFLDEWLDSRESKYQLYCEITLREKPLVDSGEFISLFLLNYTDKPSEQNHIAIHRPVKKFKDSDSIEYALKTALEWGDCQEQDLEYIWFAGLPYDEKVAILLLIDALEFSITVNNTVDLNLIFGNTGNSSGALALSAAIEQTKKSQLPQLVIYKTDSLQMLIVKSVSNNPNNNQEATNE</sequence>
<dbReference type="AlphaFoldDB" id="A0A0A7S2H5"/>
<keyword evidence="1" id="KW-0472">Membrane</keyword>
<protein>
    <submittedName>
        <fullName evidence="2">Uncharacterized protein</fullName>
    </submittedName>
</protein>
<dbReference type="Proteomes" id="UP000030901">
    <property type="component" value="Chromosome"/>
</dbReference>
<evidence type="ECO:0000256" key="1">
    <source>
        <dbReference type="SAM" id="Phobius"/>
    </source>
</evidence>
<keyword evidence="1" id="KW-0812">Transmembrane</keyword>
<dbReference type="OrthoDB" id="8964452at2"/>
<dbReference type="HOGENOM" id="CLU_675703_0_0_6"/>
<organism evidence="2 3">
    <name type="scientific">Frischella perrara</name>
    <dbReference type="NCBI Taxonomy" id="1267021"/>
    <lineage>
        <taxon>Bacteria</taxon>
        <taxon>Pseudomonadati</taxon>
        <taxon>Pseudomonadota</taxon>
        <taxon>Gammaproteobacteria</taxon>
        <taxon>Orbales</taxon>
        <taxon>Orbaceae</taxon>
        <taxon>Frischella</taxon>
    </lineage>
</organism>
<feature type="transmembrane region" description="Helical" evidence="1">
    <location>
        <begin position="54"/>
        <end position="75"/>
    </location>
</feature>